<dbReference type="InParanoid" id="A0A1V8SKV6"/>
<name>A0A1V8SKV6_9PEZI</name>
<reference evidence="3" key="1">
    <citation type="submission" date="2017-03" db="EMBL/GenBank/DDBJ databases">
        <title>Genomes of endolithic fungi from Antarctica.</title>
        <authorList>
            <person name="Coleine C."/>
            <person name="Masonjones S."/>
            <person name="Stajich J.E."/>
        </authorList>
    </citation>
    <scope>NUCLEOTIDE SEQUENCE [LARGE SCALE GENOMIC DNA]</scope>
    <source>
        <strain evidence="3">CCFEE 5527</strain>
    </source>
</reference>
<feature type="compositionally biased region" description="Polar residues" evidence="1">
    <location>
        <begin position="151"/>
        <end position="168"/>
    </location>
</feature>
<feature type="compositionally biased region" description="Polar residues" evidence="1">
    <location>
        <begin position="16"/>
        <end position="28"/>
    </location>
</feature>
<evidence type="ECO:0000313" key="3">
    <source>
        <dbReference type="Proteomes" id="UP000192596"/>
    </source>
</evidence>
<evidence type="ECO:0000256" key="1">
    <source>
        <dbReference type="SAM" id="MobiDB-lite"/>
    </source>
</evidence>
<accession>A0A1V8SKV6</accession>
<protein>
    <submittedName>
        <fullName evidence="2">Uncharacterized protein</fullName>
    </submittedName>
</protein>
<feature type="region of interest" description="Disordered" evidence="1">
    <location>
        <begin position="336"/>
        <end position="365"/>
    </location>
</feature>
<proteinExistence type="predicted"/>
<feature type="region of interest" description="Disordered" evidence="1">
    <location>
        <begin position="831"/>
        <end position="886"/>
    </location>
</feature>
<evidence type="ECO:0000313" key="2">
    <source>
        <dbReference type="EMBL" id="OQN99709.1"/>
    </source>
</evidence>
<feature type="compositionally biased region" description="Low complexity" evidence="1">
    <location>
        <begin position="781"/>
        <end position="795"/>
    </location>
</feature>
<comment type="caution">
    <text evidence="2">The sequence shown here is derived from an EMBL/GenBank/DDBJ whole genome shotgun (WGS) entry which is preliminary data.</text>
</comment>
<feature type="compositionally biased region" description="Basic and acidic residues" evidence="1">
    <location>
        <begin position="849"/>
        <end position="860"/>
    </location>
</feature>
<dbReference type="STRING" id="1507870.A0A1V8SKV6"/>
<feature type="region of interest" description="Disordered" evidence="1">
    <location>
        <begin position="658"/>
        <end position="795"/>
    </location>
</feature>
<organism evidence="2 3">
    <name type="scientific">Cryoendolithus antarcticus</name>
    <dbReference type="NCBI Taxonomy" id="1507870"/>
    <lineage>
        <taxon>Eukaryota</taxon>
        <taxon>Fungi</taxon>
        <taxon>Dikarya</taxon>
        <taxon>Ascomycota</taxon>
        <taxon>Pezizomycotina</taxon>
        <taxon>Dothideomycetes</taxon>
        <taxon>Dothideomycetidae</taxon>
        <taxon>Cladosporiales</taxon>
        <taxon>Cladosporiaceae</taxon>
        <taxon>Cryoendolithus</taxon>
    </lineage>
</organism>
<feature type="region of interest" description="Disordered" evidence="1">
    <location>
        <begin position="151"/>
        <end position="185"/>
    </location>
</feature>
<keyword evidence="3" id="KW-1185">Reference proteome</keyword>
<dbReference type="EMBL" id="NAJO01000038">
    <property type="protein sequence ID" value="OQN99709.1"/>
    <property type="molecule type" value="Genomic_DNA"/>
</dbReference>
<feature type="region of interest" description="Disordered" evidence="1">
    <location>
        <begin position="1"/>
        <end position="28"/>
    </location>
</feature>
<sequence length="886" mass="95916">MAASHRSSRRIDGSAYNGSAGSQSSQVPAGSCNFRDLTSGGKAPVCGCKQFWLDAEHTAGQRAYCFCGHHACFHTVLSQQRTSPAQAVHVEARDEATRQQRTPEGYRAVHHAGAGASQSTATGLGILHETQSQSINTRVWEALNGFARQQEGSTISDTTSKLPSTAVPSTCGEDSAYQRPMGPPVTIPSTAVMRPGVDEYVGSATEVATPSIAGTPDLRAFMPPGSQARMPSLQPQSIPPQVARPRSEPAQPYAATVARDTLVEPTVISTDGASAIIAPDLRHLIEAYGRRLDILESMSFSHVSGEDIHDKFEHHDLRILELETWRADQDHADAHREYGPDQAATPSSKSRRLLPDEATSFSSDGSFDMTAAAHTEAAVLATIATNMENAPRFHAIENRLTTLEDSAPPSMTKPWHVQVVLLPWGRHMRGIWFGSDEATQQSQRSAVVSDEWTGAKSLAKTSFNSSTSAAWTTESIEAWAQDAQDWLSPKACGPNGTVFQRLASRGFVRELALTASDARHISDRLLGAFGKILPQAETDGSGMHQKYLGLQEPYIPLRKVRKSARLRFLTPAEMVTSATWTAEFLDSSVFMKVDGGQRRLYITTPEAYLQNGGDAPNWRTLQKLPSVDIDSFGQPGQAHGGHAIEACWSYNDKLDRPPSAQSSFASNASHESQWSLKSQASAEQHQQEEMQEPAFIPLSRPVRHRTVSLPDSTSAIDQQHAGATQRRVASFDLASSSGHNHSSSDLASPATKRRRISISPEAERRGVNFTPRWSREPPSPFRSESNAGASRSGSGIARGTTPFAYATPHSNSHVVGLADLVGCGDGDTELGTDVAGNLSQQGDNDDGEEWHGVKDPTGDERDVDMDANSDGAMQEEEIDDEDLERD</sequence>
<dbReference type="Proteomes" id="UP000192596">
    <property type="component" value="Unassembled WGS sequence"/>
</dbReference>
<dbReference type="AlphaFoldDB" id="A0A1V8SKV6"/>
<feature type="compositionally biased region" description="Acidic residues" evidence="1">
    <location>
        <begin position="861"/>
        <end position="886"/>
    </location>
</feature>
<dbReference type="OrthoDB" id="5427134at2759"/>
<feature type="compositionally biased region" description="Polar residues" evidence="1">
    <location>
        <begin position="659"/>
        <end position="682"/>
    </location>
</feature>
<gene>
    <name evidence="2" type="ORF">B0A48_14479</name>
</gene>
<feature type="compositionally biased region" description="Low complexity" evidence="1">
    <location>
        <begin position="732"/>
        <end position="748"/>
    </location>
</feature>